<dbReference type="InterPro" id="IPR006603">
    <property type="entry name" value="PQ-loop_rpt"/>
</dbReference>
<dbReference type="SMART" id="SM00679">
    <property type="entry name" value="CTNS"/>
    <property type="match status" value="2"/>
</dbReference>
<evidence type="ECO:0000256" key="3">
    <source>
        <dbReference type="ARBA" id="ARBA00022989"/>
    </source>
</evidence>
<dbReference type="InterPro" id="IPR051415">
    <property type="entry name" value="LAAT-1"/>
</dbReference>
<feature type="transmembrane region" description="Helical" evidence="6">
    <location>
        <begin position="183"/>
        <end position="206"/>
    </location>
</feature>
<feature type="transmembrane region" description="Helical" evidence="6">
    <location>
        <begin position="44"/>
        <end position="63"/>
    </location>
</feature>
<dbReference type="GO" id="GO:0016020">
    <property type="term" value="C:membrane"/>
    <property type="evidence" value="ECO:0007669"/>
    <property type="project" value="UniProtKB-SubCell"/>
</dbReference>
<dbReference type="OrthoDB" id="407617at2759"/>
<gene>
    <name evidence="7" type="ORF">ASPWEDRAFT_99373</name>
</gene>
<dbReference type="Gene3D" id="1.20.1280.290">
    <property type="match status" value="1"/>
</dbReference>
<dbReference type="Proteomes" id="UP000184383">
    <property type="component" value="Unassembled WGS sequence"/>
</dbReference>
<keyword evidence="3 6" id="KW-1133">Transmembrane helix</keyword>
<dbReference type="AlphaFoldDB" id="A0A1L9S347"/>
<evidence type="ECO:0000313" key="7">
    <source>
        <dbReference type="EMBL" id="OJJ41595.1"/>
    </source>
</evidence>
<evidence type="ECO:0000313" key="8">
    <source>
        <dbReference type="Proteomes" id="UP000184383"/>
    </source>
</evidence>
<dbReference type="GeneID" id="63755508"/>
<feature type="compositionally biased region" description="Basic and acidic residues" evidence="5">
    <location>
        <begin position="255"/>
        <end position="265"/>
    </location>
</feature>
<feature type="transmembrane region" description="Helical" evidence="6">
    <location>
        <begin position="12"/>
        <end position="32"/>
    </location>
</feature>
<dbReference type="RefSeq" id="XP_040695271.1">
    <property type="nucleotide sequence ID" value="XM_040839660.1"/>
</dbReference>
<evidence type="ECO:0008006" key="9">
    <source>
        <dbReference type="Google" id="ProtNLM"/>
    </source>
</evidence>
<organism evidence="7 8">
    <name type="scientific">Aspergillus wentii DTO 134E9</name>
    <dbReference type="NCBI Taxonomy" id="1073089"/>
    <lineage>
        <taxon>Eukaryota</taxon>
        <taxon>Fungi</taxon>
        <taxon>Dikarya</taxon>
        <taxon>Ascomycota</taxon>
        <taxon>Pezizomycotina</taxon>
        <taxon>Eurotiomycetes</taxon>
        <taxon>Eurotiomycetidae</taxon>
        <taxon>Eurotiales</taxon>
        <taxon>Aspergillaceae</taxon>
        <taxon>Aspergillus</taxon>
        <taxon>Aspergillus subgen. Cremei</taxon>
    </lineage>
</organism>
<protein>
    <recommendedName>
        <fullName evidence="9">PQ loop repeat protein</fullName>
    </recommendedName>
</protein>
<feature type="region of interest" description="Disordered" evidence="5">
    <location>
        <begin position="235"/>
        <end position="271"/>
    </location>
</feature>
<evidence type="ECO:0000256" key="2">
    <source>
        <dbReference type="ARBA" id="ARBA00022692"/>
    </source>
</evidence>
<accession>A0A1L9S347</accession>
<dbReference type="Pfam" id="PF04193">
    <property type="entry name" value="PQ-loop"/>
    <property type="match status" value="1"/>
</dbReference>
<dbReference type="PANTHER" id="PTHR16201:SF37">
    <property type="entry name" value="PQ-LOOP REPEAT-CONTAINING PROTEIN"/>
    <property type="match status" value="1"/>
</dbReference>
<feature type="transmembrane region" description="Helical" evidence="6">
    <location>
        <begin position="122"/>
        <end position="144"/>
    </location>
</feature>
<dbReference type="VEuPathDB" id="FungiDB:ASPWEDRAFT_99373"/>
<proteinExistence type="predicted"/>
<feature type="transmembrane region" description="Helical" evidence="6">
    <location>
        <begin position="156"/>
        <end position="177"/>
    </location>
</feature>
<keyword evidence="2 6" id="KW-0812">Transmembrane</keyword>
<name>A0A1L9S347_ASPWE</name>
<dbReference type="STRING" id="1073089.A0A1L9S347"/>
<keyword evidence="8" id="KW-1185">Reference proteome</keyword>
<comment type="subcellular location">
    <subcellularLocation>
        <location evidence="1">Membrane</location>
        <topology evidence="1">Multi-pass membrane protein</topology>
    </subcellularLocation>
</comment>
<evidence type="ECO:0000256" key="5">
    <source>
        <dbReference type="SAM" id="MobiDB-lite"/>
    </source>
</evidence>
<sequence>MSGDGNVTVASNVLGTIGTVLWCVQLIPQIWFNWRRKNTDGFPPLMMFLWASCAVPMGAYLILQEVNIPLQIQPQIFGFFSLVSLGQILYYNHIGMRVLISSSNYSLVKVLAVIPYNKGVTWPDIVVGVVATVLLASGLIPPYFELRKRDGRVIGINWVFLSIDTFGGLFSLFALAAQGSFDILGGIMYIVVVVLEFGIYASHIIWRIRYRKLRKEAKAAGKTIDEMLEDGNDAVEASTNDAEKGVVTTQPDDLESQRQRDERRSSGGNTG</sequence>
<evidence type="ECO:0000256" key="1">
    <source>
        <dbReference type="ARBA" id="ARBA00004141"/>
    </source>
</evidence>
<evidence type="ECO:0000256" key="4">
    <source>
        <dbReference type="ARBA" id="ARBA00023136"/>
    </source>
</evidence>
<keyword evidence="4 6" id="KW-0472">Membrane</keyword>
<dbReference type="PANTHER" id="PTHR16201">
    <property type="entry name" value="SEVEN TRANSMEMBRANE PROTEIN 1-RELATED"/>
    <property type="match status" value="1"/>
</dbReference>
<evidence type="ECO:0000256" key="6">
    <source>
        <dbReference type="SAM" id="Phobius"/>
    </source>
</evidence>
<reference evidence="8" key="1">
    <citation type="journal article" date="2017" name="Genome Biol.">
        <title>Comparative genomics reveals high biological diversity and specific adaptations in the industrially and medically important fungal genus Aspergillus.</title>
        <authorList>
            <person name="de Vries R.P."/>
            <person name="Riley R."/>
            <person name="Wiebenga A."/>
            <person name="Aguilar-Osorio G."/>
            <person name="Amillis S."/>
            <person name="Uchima C.A."/>
            <person name="Anderluh G."/>
            <person name="Asadollahi M."/>
            <person name="Askin M."/>
            <person name="Barry K."/>
            <person name="Battaglia E."/>
            <person name="Bayram O."/>
            <person name="Benocci T."/>
            <person name="Braus-Stromeyer S.A."/>
            <person name="Caldana C."/>
            <person name="Canovas D."/>
            <person name="Cerqueira G.C."/>
            <person name="Chen F."/>
            <person name="Chen W."/>
            <person name="Choi C."/>
            <person name="Clum A."/>
            <person name="Dos Santos R.A."/>
            <person name="Damasio A.R."/>
            <person name="Diallinas G."/>
            <person name="Emri T."/>
            <person name="Fekete E."/>
            <person name="Flipphi M."/>
            <person name="Freyberg S."/>
            <person name="Gallo A."/>
            <person name="Gournas C."/>
            <person name="Habgood R."/>
            <person name="Hainaut M."/>
            <person name="Harispe M.L."/>
            <person name="Henrissat B."/>
            <person name="Hilden K.S."/>
            <person name="Hope R."/>
            <person name="Hossain A."/>
            <person name="Karabika E."/>
            <person name="Karaffa L."/>
            <person name="Karanyi Z."/>
            <person name="Krasevec N."/>
            <person name="Kuo A."/>
            <person name="Kusch H."/>
            <person name="LaButti K."/>
            <person name="Lagendijk E.L."/>
            <person name="Lapidus A."/>
            <person name="Levasseur A."/>
            <person name="Lindquist E."/>
            <person name="Lipzen A."/>
            <person name="Logrieco A.F."/>
            <person name="MacCabe A."/>
            <person name="Maekelae M.R."/>
            <person name="Malavazi I."/>
            <person name="Melin P."/>
            <person name="Meyer V."/>
            <person name="Mielnichuk N."/>
            <person name="Miskei M."/>
            <person name="Molnar A.P."/>
            <person name="Mule G."/>
            <person name="Ngan C.Y."/>
            <person name="Orejas M."/>
            <person name="Orosz E."/>
            <person name="Ouedraogo J.P."/>
            <person name="Overkamp K.M."/>
            <person name="Park H.-S."/>
            <person name="Perrone G."/>
            <person name="Piumi F."/>
            <person name="Punt P.J."/>
            <person name="Ram A.F."/>
            <person name="Ramon A."/>
            <person name="Rauscher S."/>
            <person name="Record E."/>
            <person name="Riano-Pachon D.M."/>
            <person name="Robert V."/>
            <person name="Roehrig J."/>
            <person name="Ruller R."/>
            <person name="Salamov A."/>
            <person name="Salih N.S."/>
            <person name="Samson R.A."/>
            <person name="Sandor E."/>
            <person name="Sanguinetti M."/>
            <person name="Schuetze T."/>
            <person name="Sepcic K."/>
            <person name="Shelest E."/>
            <person name="Sherlock G."/>
            <person name="Sophianopoulou V."/>
            <person name="Squina F.M."/>
            <person name="Sun H."/>
            <person name="Susca A."/>
            <person name="Todd R.B."/>
            <person name="Tsang A."/>
            <person name="Unkles S.E."/>
            <person name="van de Wiele N."/>
            <person name="van Rossen-Uffink D."/>
            <person name="Oliveira J.V."/>
            <person name="Vesth T.C."/>
            <person name="Visser J."/>
            <person name="Yu J.-H."/>
            <person name="Zhou M."/>
            <person name="Andersen M.R."/>
            <person name="Archer D.B."/>
            <person name="Baker S.E."/>
            <person name="Benoit I."/>
            <person name="Brakhage A.A."/>
            <person name="Braus G.H."/>
            <person name="Fischer R."/>
            <person name="Frisvad J.C."/>
            <person name="Goldman G.H."/>
            <person name="Houbraken J."/>
            <person name="Oakley B."/>
            <person name="Pocsi I."/>
            <person name="Scazzocchio C."/>
            <person name="Seiboth B."/>
            <person name="vanKuyk P.A."/>
            <person name="Wortman J."/>
            <person name="Dyer P.S."/>
            <person name="Grigoriev I.V."/>
        </authorList>
    </citation>
    <scope>NUCLEOTIDE SEQUENCE [LARGE SCALE GENOMIC DNA]</scope>
    <source>
        <strain evidence="8">DTO 134E9</strain>
    </source>
</reference>
<dbReference type="EMBL" id="KV878209">
    <property type="protein sequence ID" value="OJJ41595.1"/>
    <property type="molecule type" value="Genomic_DNA"/>
</dbReference>
<feature type="transmembrane region" description="Helical" evidence="6">
    <location>
        <begin position="75"/>
        <end position="91"/>
    </location>
</feature>